<dbReference type="PANTHER" id="PTHR31793:SF27">
    <property type="entry name" value="NOVEL THIOESTERASE SUPERFAMILY DOMAIN AND SAPOSIN A-TYPE DOMAIN CONTAINING PROTEIN (0610012H03RIK)"/>
    <property type="match status" value="1"/>
</dbReference>
<organism evidence="3 4">
    <name type="scientific">Oceanicella actignis</name>
    <dbReference type="NCBI Taxonomy" id="1189325"/>
    <lineage>
        <taxon>Bacteria</taxon>
        <taxon>Pseudomonadati</taxon>
        <taxon>Pseudomonadota</taxon>
        <taxon>Alphaproteobacteria</taxon>
        <taxon>Rhodobacterales</taxon>
        <taxon>Paracoccaceae</taxon>
        <taxon>Oceanicella</taxon>
    </lineage>
</organism>
<keyword evidence="2 3" id="KW-0378">Hydrolase</keyword>
<reference evidence="3 4" key="1">
    <citation type="submission" date="2016-12" db="EMBL/GenBank/DDBJ databases">
        <authorList>
            <person name="Song W.-J."/>
            <person name="Kurnit D.M."/>
        </authorList>
    </citation>
    <scope>NUCLEOTIDE SEQUENCE [LARGE SCALE GENOMIC DNA]</scope>
    <source>
        <strain evidence="3 4">CGMCC 1.10808</strain>
    </source>
</reference>
<dbReference type="PANTHER" id="PTHR31793">
    <property type="entry name" value="4-HYDROXYBENZOYL-COA THIOESTERASE FAMILY MEMBER"/>
    <property type="match status" value="1"/>
</dbReference>
<keyword evidence="4" id="KW-1185">Reference proteome</keyword>
<protein>
    <submittedName>
        <fullName evidence="3">Acyl-CoA thioester hydrolase</fullName>
    </submittedName>
</protein>
<dbReference type="CDD" id="cd00586">
    <property type="entry name" value="4HBT"/>
    <property type="match status" value="1"/>
</dbReference>
<accession>A0A1M7SPX6</accession>
<dbReference type="InterPro" id="IPR050563">
    <property type="entry name" value="4-hydroxybenzoyl-CoA_TE"/>
</dbReference>
<comment type="similarity">
    <text evidence="1">Belongs to the 4-hydroxybenzoyl-CoA thioesterase family.</text>
</comment>
<dbReference type="OrthoDB" id="9799036at2"/>
<dbReference type="STRING" id="1189325.SAMN04488119_10185"/>
<dbReference type="AlphaFoldDB" id="A0A1M7SPX6"/>
<dbReference type="SUPFAM" id="SSF54637">
    <property type="entry name" value="Thioesterase/thiol ester dehydrase-isomerase"/>
    <property type="match status" value="1"/>
</dbReference>
<sequence length="150" mass="16785">MPAPRPRRDQFPHLRPMTTRWRDNDVYGHMNNVVYYEYFDTAVNHWMIERGALEIPHGPFIALVAETRCAFMASLGFPDMVTAGLRAARIGRSSVTYDIALFRNDEDEACAAGAFVHVVVDAASRRPSPLPDTLRAALDELVTPQTVLAV</sequence>
<dbReference type="EMBL" id="FRDL01000003">
    <property type="protein sequence ID" value="SHN60587.1"/>
    <property type="molecule type" value="Genomic_DNA"/>
</dbReference>
<evidence type="ECO:0000313" key="3">
    <source>
        <dbReference type="EMBL" id="SHN60587.1"/>
    </source>
</evidence>
<evidence type="ECO:0000256" key="1">
    <source>
        <dbReference type="ARBA" id="ARBA00005953"/>
    </source>
</evidence>
<dbReference type="Pfam" id="PF13279">
    <property type="entry name" value="4HBT_2"/>
    <property type="match status" value="1"/>
</dbReference>
<dbReference type="Proteomes" id="UP000184066">
    <property type="component" value="Unassembled WGS sequence"/>
</dbReference>
<dbReference type="GO" id="GO:0047617">
    <property type="term" value="F:fatty acyl-CoA hydrolase activity"/>
    <property type="evidence" value="ECO:0007669"/>
    <property type="project" value="TreeGrafter"/>
</dbReference>
<evidence type="ECO:0000313" key="4">
    <source>
        <dbReference type="Proteomes" id="UP000184066"/>
    </source>
</evidence>
<dbReference type="InterPro" id="IPR029069">
    <property type="entry name" value="HotDog_dom_sf"/>
</dbReference>
<proteinExistence type="inferred from homology"/>
<name>A0A1M7SPX6_9RHOB</name>
<dbReference type="Gene3D" id="3.10.129.10">
    <property type="entry name" value="Hotdog Thioesterase"/>
    <property type="match status" value="1"/>
</dbReference>
<evidence type="ECO:0000256" key="2">
    <source>
        <dbReference type="ARBA" id="ARBA00022801"/>
    </source>
</evidence>
<gene>
    <name evidence="3" type="ORF">SAMN05216200_10386</name>
</gene>
<dbReference type="RefSeq" id="WP_072746684.1">
    <property type="nucleotide sequence ID" value="NZ_FOHL01000001.1"/>
</dbReference>